<sequence>MNVYILQYISNDSRSQNSLSQTLMGKGICTMAHYSMKGDDIYRMRHKEPLR</sequence>
<protein>
    <submittedName>
        <fullName evidence="1">Uncharacterized protein</fullName>
    </submittedName>
</protein>
<name>A0A0K2VAR2_LEPSM</name>
<accession>A0A0K2VAR2</accession>
<reference evidence="1" key="1">
    <citation type="submission" date="2014-05" db="EMBL/GenBank/DDBJ databases">
        <authorList>
            <person name="Chronopoulou M."/>
        </authorList>
    </citation>
    <scope>NUCLEOTIDE SEQUENCE</scope>
    <source>
        <tissue evidence="1">Whole organism</tissue>
    </source>
</reference>
<dbReference type="AlphaFoldDB" id="A0A0K2VAR2"/>
<proteinExistence type="predicted"/>
<organism evidence="1">
    <name type="scientific">Lepeophtheirus salmonis</name>
    <name type="common">Salmon louse</name>
    <name type="synonym">Caligus salmonis</name>
    <dbReference type="NCBI Taxonomy" id="72036"/>
    <lineage>
        <taxon>Eukaryota</taxon>
        <taxon>Metazoa</taxon>
        <taxon>Ecdysozoa</taxon>
        <taxon>Arthropoda</taxon>
        <taxon>Crustacea</taxon>
        <taxon>Multicrustacea</taxon>
        <taxon>Hexanauplia</taxon>
        <taxon>Copepoda</taxon>
        <taxon>Siphonostomatoida</taxon>
        <taxon>Caligidae</taxon>
        <taxon>Lepeophtheirus</taxon>
    </lineage>
</organism>
<evidence type="ECO:0000313" key="1">
    <source>
        <dbReference type="EMBL" id="CDW47360.1"/>
    </source>
</evidence>
<dbReference type="EMBL" id="HACA01029999">
    <property type="protein sequence ID" value="CDW47360.1"/>
    <property type="molecule type" value="Transcribed_RNA"/>
</dbReference>